<dbReference type="GO" id="GO:0047810">
    <property type="term" value="F:D-alanine-2-oxoglutarate aminotransferase activity"/>
    <property type="evidence" value="ECO:0007669"/>
    <property type="project" value="UniProtKB-EC"/>
</dbReference>
<dbReference type="PANTHER" id="PTHR42743">
    <property type="entry name" value="AMINO-ACID AMINOTRANSFERASE"/>
    <property type="match status" value="1"/>
</dbReference>
<evidence type="ECO:0000256" key="2">
    <source>
        <dbReference type="ARBA" id="ARBA00009320"/>
    </source>
</evidence>
<dbReference type="PANTHER" id="PTHR42743:SF10">
    <property type="entry name" value="D-ALANINE AMINOTRANSFERASE"/>
    <property type="match status" value="1"/>
</dbReference>
<dbReference type="Proteomes" id="UP001549099">
    <property type="component" value="Unassembled WGS sequence"/>
</dbReference>
<evidence type="ECO:0000256" key="9">
    <source>
        <dbReference type="ARBA" id="ARBA00047911"/>
    </source>
</evidence>
<dbReference type="CDD" id="cd01558">
    <property type="entry name" value="D-AAT_like"/>
    <property type="match status" value="1"/>
</dbReference>
<dbReference type="InterPro" id="IPR050571">
    <property type="entry name" value="Class-IV_PLP-Dep_Aminotrnsfr"/>
</dbReference>
<evidence type="ECO:0000256" key="3">
    <source>
        <dbReference type="ARBA" id="ARBA00011738"/>
    </source>
</evidence>
<comment type="catalytic activity">
    <reaction evidence="9 12">
        <text>D-alanine + 2-oxoglutarate = D-glutamate + pyruvate</text>
        <dbReference type="Rhea" id="RHEA:15869"/>
        <dbReference type="ChEBI" id="CHEBI:15361"/>
        <dbReference type="ChEBI" id="CHEBI:16810"/>
        <dbReference type="ChEBI" id="CHEBI:29986"/>
        <dbReference type="ChEBI" id="CHEBI:57416"/>
        <dbReference type="EC" id="2.6.1.21"/>
    </reaction>
</comment>
<dbReference type="Pfam" id="PF01063">
    <property type="entry name" value="Aminotran_4"/>
    <property type="match status" value="1"/>
</dbReference>
<evidence type="ECO:0000256" key="12">
    <source>
        <dbReference type="RuleBase" id="RU004520"/>
    </source>
</evidence>
<evidence type="ECO:0000256" key="4">
    <source>
        <dbReference type="ARBA" id="ARBA00012874"/>
    </source>
</evidence>
<evidence type="ECO:0000256" key="10">
    <source>
        <dbReference type="RuleBase" id="RU004106"/>
    </source>
</evidence>
<comment type="subunit">
    <text evidence="3">Homodimer.</text>
</comment>
<evidence type="ECO:0000313" key="13">
    <source>
        <dbReference type="EMBL" id="MET3575349.1"/>
    </source>
</evidence>
<sequence length="289" mass="31717">MKEGSGMSTYLLNDRFVKEDEITVSIEDRGYYFGDGVYEVIRVYGGILFTADEHIGRLYESASKIRMDLPYGEEEMKAKIEQLVKDNGIIEGHVYVQATRGAAPRVHQFPGEGVVPVITGYTKAYGQGAEPAETVSLKSVEDIRWMRCDIKSLNLLANVLAKQEAHEHGCYEALLHRGGTVTEGSSSNVFGVKDGVIHTHPVSNFILNGITRRVVMECCEELGQPVHEQPMALEDVYTMDEFFMTSTTNGIAPVSAIDGRQIGDGRPGPVTKALMAAFDKKLPAPVASK</sequence>
<comment type="cofactor">
    <cofactor evidence="1 11">
        <name>pyridoxal 5'-phosphate</name>
        <dbReference type="ChEBI" id="CHEBI:597326"/>
    </cofactor>
</comment>
<dbReference type="InterPro" id="IPR043132">
    <property type="entry name" value="BCAT-like_C"/>
</dbReference>
<evidence type="ECO:0000256" key="8">
    <source>
        <dbReference type="ARBA" id="ARBA00022898"/>
    </source>
</evidence>
<keyword evidence="14" id="KW-1185">Reference proteome</keyword>
<evidence type="ECO:0000256" key="1">
    <source>
        <dbReference type="ARBA" id="ARBA00001933"/>
    </source>
</evidence>
<reference evidence="13 14" key="1">
    <citation type="submission" date="2024-06" db="EMBL/GenBank/DDBJ databases">
        <title>Genomic Encyclopedia of Type Strains, Phase IV (KMG-IV): sequencing the most valuable type-strain genomes for metagenomic binning, comparative biology and taxonomic classification.</title>
        <authorList>
            <person name="Goeker M."/>
        </authorList>
    </citation>
    <scope>NUCLEOTIDE SEQUENCE [LARGE SCALE GENOMIC DNA]</scope>
    <source>
        <strain evidence="13 14">DSM 26128</strain>
    </source>
</reference>
<dbReference type="InterPro" id="IPR018300">
    <property type="entry name" value="Aminotrans_IV_CS"/>
</dbReference>
<accession>A0ABV2GB24</accession>
<proteinExistence type="inferred from homology"/>
<evidence type="ECO:0000256" key="7">
    <source>
        <dbReference type="ARBA" id="ARBA00022679"/>
    </source>
</evidence>
<keyword evidence="7 13" id="KW-0808">Transferase</keyword>
<dbReference type="InterPro" id="IPR036038">
    <property type="entry name" value="Aminotransferase-like"/>
</dbReference>
<protein>
    <recommendedName>
        <fullName evidence="5 12">D-alanine aminotransferase</fullName>
        <ecNumber evidence="4 12">2.6.1.21</ecNumber>
    </recommendedName>
</protein>
<evidence type="ECO:0000256" key="6">
    <source>
        <dbReference type="ARBA" id="ARBA00022576"/>
    </source>
</evidence>
<evidence type="ECO:0000313" key="14">
    <source>
        <dbReference type="Proteomes" id="UP001549099"/>
    </source>
</evidence>
<dbReference type="InterPro" id="IPR001544">
    <property type="entry name" value="Aminotrans_IV"/>
</dbReference>
<keyword evidence="6 13" id="KW-0032">Aminotransferase</keyword>
<organism evidence="13 14">
    <name type="scientific">Bhargavaea ullalensis</name>
    <dbReference type="NCBI Taxonomy" id="1265685"/>
    <lineage>
        <taxon>Bacteria</taxon>
        <taxon>Bacillati</taxon>
        <taxon>Bacillota</taxon>
        <taxon>Bacilli</taxon>
        <taxon>Bacillales</taxon>
        <taxon>Caryophanaceae</taxon>
        <taxon>Bhargavaea</taxon>
    </lineage>
</organism>
<comment type="similarity">
    <text evidence="2 10">Belongs to the class-IV pyridoxal-phosphate-dependent aminotransferase family.</text>
</comment>
<comment type="caution">
    <text evidence="13">The sequence shown here is derived from an EMBL/GenBank/DDBJ whole genome shotgun (WGS) entry which is preliminary data.</text>
</comment>
<dbReference type="InterPro" id="IPR043131">
    <property type="entry name" value="BCAT-like_N"/>
</dbReference>
<dbReference type="EC" id="2.6.1.21" evidence="4 12"/>
<evidence type="ECO:0000256" key="11">
    <source>
        <dbReference type="RuleBase" id="RU004516"/>
    </source>
</evidence>
<comment type="function">
    <text evidence="12">Acts on the D-isomers of alanine, leucine, aspartate, glutamate, aminobutyrate, norvaline and asparagine. The enzyme transfers an amino group from a substrate D-amino acid to the pyridoxal phosphate cofactor to form pyridoxamine and an alpha-keto acid in the first half-reaction.</text>
</comment>
<keyword evidence="8 11" id="KW-0663">Pyridoxal phosphate</keyword>
<dbReference type="Gene3D" id="3.20.10.10">
    <property type="entry name" value="D-amino Acid Aminotransferase, subunit A, domain 2"/>
    <property type="match status" value="1"/>
</dbReference>
<dbReference type="SUPFAM" id="SSF56752">
    <property type="entry name" value="D-aminoacid aminotransferase-like PLP-dependent enzymes"/>
    <property type="match status" value="1"/>
</dbReference>
<name>A0ABV2GB24_9BACL</name>
<dbReference type="NCBIfam" id="TIGR01121">
    <property type="entry name" value="D_amino_aminoT"/>
    <property type="match status" value="1"/>
</dbReference>
<dbReference type="PROSITE" id="PS00770">
    <property type="entry name" value="AA_TRANSFER_CLASS_4"/>
    <property type="match status" value="1"/>
</dbReference>
<evidence type="ECO:0000256" key="5">
    <source>
        <dbReference type="ARBA" id="ARBA00021779"/>
    </source>
</evidence>
<dbReference type="InterPro" id="IPR005784">
    <property type="entry name" value="D_amino_transT"/>
</dbReference>
<dbReference type="Gene3D" id="3.30.470.10">
    <property type="match status" value="1"/>
</dbReference>
<dbReference type="EMBL" id="JBEPLW010000006">
    <property type="protein sequence ID" value="MET3575349.1"/>
    <property type="molecule type" value="Genomic_DNA"/>
</dbReference>
<gene>
    <name evidence="13" type="ORF">ABID49_001234</name>
</gene>